<reference evidence="3" key="1">
    <citation type="journal article" date="2021" name="Mol. Plant Pathol.">
        <title>A 20-kb lineage-specific genomic region tames virulence in pathogenic amphidiploid Verticillium longisporum.</title>
        <authorList>
            <person name="Harting R."/>
            <person name="Starke J."/>
            <person name="Kusch H."/>
            <person name="Poggeler S."/>
            <person name="Maurus I."/>
            <person name="Schluter R."/>
            <person name="Landesfeind M."/>
            <person name="Bulla I."/>
            <person name="Nowrousian M."/>
            <person name="de Jonge R."/>
            <person name="Stahlhut G."/>
            <person name="Hoff K.J."/>
            <person name="Asshauer K.P."/>
            <person name="Thurmer A."/>
            <person name="Stanke M."/>
            <person name="Daniel R."/>
            <person name="Morgenstern B."/>
            <person name="Thomma B.P.H.J."/>
            <person name="Kronstad J.W."/>
            <person name="Braus-Stromeyer S.A."/>
            <person name="Braus G.H."/>
        </authorList>
    </citation>
    <scope>NUCLEOTIDE SEQUENCE</scope>
    <source>
        <strain evidence="3">Vl32</strain>
    </source>
</reference>
<name>A0A8I2ZI21_VERLO</name>
<evidence type="ECO:0000256" key="2">
    <source>
        <dbReference type="SAM" id="Phobius"/>
    </source>
</evidence>
<organism evidence="3 4">
    <name type="scientific">Verticillium longisporum</name>
    <name type="common">Verticillium dahliae var. longisporum</name>
    <dbReference type="NCBI Taxonomy" id="100787"/>
    <lineage>
        <taxon>Eukaryota</taxon>
        <taxon>Fungi</taxon>
        <taxon>Dikarya</taxon>
        <taxon>Ascomycota</taxon>
        <taxon>Pezizomycotina</taxon>
        <taxon>Sordariomycetes</taxon>
        <taxon>Hypocreomycetidae</taxon>
        <taxon>Glomerellales</taxon>
        <taxon>Plectosphaerellaceae</taxon>
        <taxon>Verticillium</taxon>
    </lineage>
</organism>
<sequence>MASLRHWTPVFEDVKMEHTTVSSTVLSLLPTSLQSRLPPLRSVQKSMQTCQTSVTNRASSREPVTPTPTPRGSPKKQSLITDSPSRISCASTLLDDEALDSSPPSPPSGVHWRYALQGLSLLSVAQDEARQPLASAEFERKAFLDGAEYILKALPADLSPLELDRLRTSTPRALVLGRQGCPQGCNSSMPSAQCHWPCGHAAASSSSSARPRRSLLHRWVQAAVVQMFILAHLALPYVVLLARLAARAEREYNISHNLASAGWGLVHSIGAQGVKATGTLCGIGDGRVGQAIAEAVAWTVEGVSGGLSEGVRQGMVIMGASRQ</sequence>
<dbReference type="AlphaFoldDB" id="A0A8I2ZI21"/>
<dbReference type="Proteomes" id="UP000689129">
    <property type="component" value="Unassembled WGS sequence"/>
</dbReference>
<comment type="caution">
    <text evidence="3">The sequence shown here is derived from an EMBL/GenBank/DDBJ whole genome shotgun (WGS) entry which is preliminary data.</text>
</comment>
<gene>
    <name evidence="3" type="ORF">HYQ45_010678</name>
</gene>
<keyword evidence="2" id="KW-0472">Membrane</keyword>
<feature type="transmembrane region" description="Helical" evidence="2">
    <location>
        <begin position="219"/>
        <end position="242"/>
    </location>
</feature>
<proteinExistence type="predicted"/>
<keyword evidence="2" id="KW-1133">Transmembrane helix</keyword>
<keyword evidence="2" id="KW-0812">Transmembrane</keyword>
<evidence type="ECO:0000313" key="4">
    <source>
        <dbReference type="Proteomes" id="UP000689129"/>
    </source>
</evidence>
<feature type="compositionally biased region" description="Polar residues" evidence="1">
    <location>
        <begin position="43"/>
        <end position="58"/>
    </location>
</feature>
<dbReference type="SMR" id="A0A8I2ZI21"/>
<dbReference type="OrthoDB" id="5220781at2759"/>
<evidence type="ECO:0000313" key="3">
    <source>
        <dbReference type="EMBL" id="KAG7130573.1"/>
    </source>
</evidence>
<accession>A0A8I2ZI21</accession>
<feature type="region of interest" description="Disordered" evidence="1">
    <location>
        <begin position="39"/>
        <end position="83"/>
    </location>
</feature>
<dbReference type="EMBL" id="JAEMWZ010000227">
    <property type="protein sequence ID" value="KAG7130573.1"/>
    <property type="molecule type" value="Genomic_DNA"/>
</dbReference>
<evidence type="ECO:0000256" key="1">
    <source>
        <dbReference type="SAM" id="MobiDB-lite"/>
    </source>
</evidence>
<protein>
    <submittedName>
        <fullName evidence="3">Uncharacterized protein</fullName>
    </submittedName>
</protein>